<reference evidence="1 2" key="1">
    <citation type="submission" date="2016-10" db="EMBL/GenBank/DDBJ databases">
        <authorList>
            <person name="de Groot N.N."/>
        </authorList>
    </citation>
    <scope>NUCLEOTIDE SEQUENCE [LARGE SCALE GENOMIC DNA]</scope>
    <source>
        <strain evidence="1 2">DSM 26130</strain>
    </source>
</reference>
<dbReference type="EMBL" id="FOLQ01000005">
    <property type="protein sequence ID" value="SFD43845.1"/>
    <property type="molecule type" value="Genomic_DNA"/>
</dbReference>
<gene>
    <name evidence="1" type="ORF">SAMN05216167_10543</name>
</gene>
<sequence length="73" mass="8547">MKQALRLLRSYWAKLVQILAPDRNQKLPKGYMYGEIVKDRTSQSPGRIYYGIPSMRTHTGYIYKGRILKSGKR</sequence>
<organism evidence="1 2">
    <name type="scientific">Spirosoma endophyticum</name>
    <dbReference type="NCBI Taxonomy" id="662367"/>
    <lineage>
        <taxon>Bacteria</taxon>
        <taxon>Pseudomonadati</taxon>
        <taxon>Bacteroidota</taxon>
        <taxon>Cytophagia</taxon>
        <taxon>Cytophagales</taxon>
        <taxon>Cytophagaceae</taxon>
        <taxon>Spirosoma</taxon>
    </lineage>
</organism>
<dbReference type="AlphaFoldDB" id="A0A1I1SBH1"/>
<proteinExistence type="predicted"/>
<name>A0A1I1SBH1_9BACT</name>
<protein>
    <submittedName>
        <fullName evidence="1">Uncharacterized protein</fullName>
    </submittedName>
</protein>
<dbReference type="Proteomes" id="UP000198598">
    <property type="component" value="Unassembled WGS sequence"/>
</dbReference>
<keyword evidence="2" id="KW-1185">Reference proteome</keyword>
<evidence type="ECO:0000313" key="2">
    <source>
        <dbReference type="Proteomes" id="UP000198598"/>
    </source>
</evidence>
<accession>A0A1I1SBH1</accession>
<evidence type="ECO:0000313" key="1">
    <source>
        <dbReference type="EMBL" id="SFD43845.1"/>
    </source>
</evidence>